<dbReference type="AlphaFoldDB" id="A0ABD3CLT1"/>
<dbReference type="InterPro" id="IPR036533">
    <property type="entry name" value="BAG_dom_sf"/>
</dbReference>
<dbReference type="InterPro" id="IPR053301">
    <property type="entry name" value="F-box_motif"/>
</dbReference>
<accession>A0ABD3CLT1</accession>
<dbReference type="InterPro" id="IPR002347">
    <property type="entry name" value="SDR_fam"/>
</dbReference>
<evidence type="ECO:0000259" key="1">
    <source>
        <dbReference type="PROSITE" id="PS51035"/>
    </source>
</evidence>
<sequence>MVFLKWGKRFKHGRGGVKANKTKALDCFLKGAARGSTLAMVDAGLIYWEMGKKEEGIVWYRKAAELGDPAGQCNLAISYLQANPPNTNEGIKWLYLASYAGHVRAQYQLALCLHQGRGVGQSLHEAAERQVEDLLGMLVLPPSHTSNHPASPTTPAATPQLRLIPHLPAAPIYSPILKGWSLIGQSVEEILKRYSRLRLTHGRKVLEVRPVFNWQKGKAVEFLLESLGSSSSFIESFKNAKMDMASKQIIAIRIEVDNLAKQVASIELEINRGKKVVDKVLLHMIKLLMTQLIKLDGIAADGDVKLQRRMQVKRVQKYIETLDMLKIKNSGVGNVQLHQQDRIFTPKSFENQQEQRKRGKFGGASGIGLETTRVLALRNAHVFIAARNMKAANEAKQLILKDHKNARVDVLKLDMASVKSIKAFADNFIALNLPLNILMSLLPNQSST</sequence>
<comment type="caution">
    <text evidence="2">The sequence shown here is derived from an EMBL/GenBank/DDBJ whole genome shotgun (WGS) entry which is preliminary data.</text>
</comment>
<dbReference type="InterPro" id="IPR003103">
    <property type="entry name" value="BAG_domain"/>
</dbReference>
<dbReference type="Pfam" id="PF08238">
    <property type="entry name" value="Sel1"/>
    <property type="match status" value="4"/>
</dbReference>
<gene>
    <name evidence="2" type="ORF">CASFOL_023899</name>
</gene>
<keyword evidence="3" id="KW-1185">Reference proteome</keyword>
<dbReference type="SUPFAM" id="SSF63491">
    <property type="entry name" value="BAG domain"/>
    <property type="match status" value="1"/>
</dbReference>
<dbReference type="PANTHER" id="PTHR45088:SF1">
    <property type="entry name" value="OS04G0476000 PROTEIN"/>
    <property type="match status" value="1"/>
</dbReference>
<evidence type="ECO:0000313" key="2">
    <source>
        <dbReference type="EMBL" id="KAL3630915.1"/>
    </source>
</evidence>
<dbReference type="Pfam" id="PF00106">
    <property type="entry name" value="adh_short"/>
    <property type="match status" value="1"/>
</dbReference>
<dbReference type="Proteomes" id="UP001632038">
    <property type="component" value="Unassembled WGS sequence"/>
</dbReference>
<proteinExistence type="predicted"/>
<dbReference type="Gene3D" id="1.20.58.120">
    <property type="entry name" value="BAG domain"/>
    <property type="match status" value="1"/>
</dbReference>
<dbReference type="Pfam" id="PF02179">
    <property type="entry name" value="BAG"/>
    <property type="match status" value="1"/>
</dbReference>
<name>A0ABD3CLT1_9LAMI</name>
<feature type="domain" description="BAG" evidence="1">
    <location>
        <begin position="248"/>
        <end position="326"/>
    </location>
</feature>
<protein>
    <recommendedName>
        <fullName evidence="1">BAG domain-containing protein</fullName>
    </recommendedName>
</protein>
<organism evidence="2 3">
    <name type="scientific">Castilleja foliolosa</name>
    <dbReference type="NCBI Taxonomy" id="1961234"/>
    <lineage>
        <taxon>Eukaryota</taxon>
        <taxon>Viridiplantae</taxon>
        <taxon>Streptophyta</taxon>
        <taxon>Embryophyta</taxon>
        <taxon>Tracheophyta</taxon>
        <taxon>Spermatophyta</taxon>
        <taxon>Magnoliopsida</taxon>
        <taxon>eudicotyledons</taxon>
        <taxon>Gunneridae</taxon>
        <taxon>Pentapetalae</taxon>
        <taxon>asterids</taxon>
        <taxon>lamiids</taxon>
        <taxon>Lamiales</taxon>
        <taxon>Orobanchaceae</taxon>
        <taxon>Pedicularideae</taxon>
        <taxon>Castillejinae</taxon>
        <taxon>Castilleja</taxon>
    </lineage>
</organism>
<dbReference type="SMART" id="SM00671">
    <property type="entry name" value="SEL1"/>
    <property type="match status" value="4"/>
</dbReference>
<dbReference type="InterPro" id="IPR036291">
    <property type="entry name" value="NAD(P)-bd_dom_sf"/>
</dbReference>
<dbReference type="SMART" id="SM00264">
    <property type="entry name" value="BAG"/>
    <property type="match status" value="1"/>
</dbReference>
<dbReference type="SUPFAM" id="SSF51735">
    <property type="entry name" value="NAD(P)-binding Rossmann-fold domains"/>
    <property type="match status" value="1"/>
</dbReference>
<dbReference type="EMBL" id="JAVIJP010000032">
    <property type="protein sequence ID" value="KAL3630915.1"/>
    <property type="molecule type" value="Genomic_DNA"/>
</dbReference>
<dbReference type="PROSITE" id="PS51035">
    <property type="entry name" value="BAG"/>
    <property type="match status" value="1"/>
</dbReference>
<dbReference type="InterPro" id="IPR003337">
    <property type="entry name" value="Trehalose_PPase"/>
</dbReference>
<dbReference type="Gene3D" id="3.40.50.720">
    <property type="entry name" value="NAD(P)-binding Rossmann-like Domain"/>
    <property type="match status" value="1"/>
</dbReference>
<reference evidence="3" key="1">
    <citation type="journal article" date="2024" name="IScience">
        <title>Strigolactones Initiate the Formation of Haustorium-like Structures in Castilleja.</title>
        <authorList>
            <person name="Buerger M."/>
            <person name="Peterson D."/>
            <person name="Chory J."/>
        </authorList>
    </citation>
    <scope>NUCLEOTIDE SEQUENCE [LARGE SCALE GENOMIC DNA]</scope>
</reference>
<dbReference type="PANTHER" id="PTHR45088">
    <property type="entry name" value="OSJNBA0022H21.17 PROTEIN"/>
    <property type="match status" value="1"/>
</dbReference>
<dbReference type="SUPFAM" id="SSF81901">
    <property type="entry name" value="HCP-like"/>
    <property type="match status" value="1"/>
</dbReference>
<evidence type="ECO:0000313" key="3">
    <source>
        <dbReference type="Proteomes" id="UP001632038"/>
    </source>
</evidence>
<dbReference type="Pfam" id="PF02358">
    <property type="entry name" value="Trehalose_PPase"/>
    <property type="match status" value="1"/>
</dbReference>
<dbReference type="InterPro" id="IPR006597">
    <property type="entry name" value="Sel1-like"/>
</dbReference>
<dbReference type="Gene3D" id="1.25.40.10">
    <property type="entry name" value="Tetratricopeptide repeat domain"/>
    <property type="match status" value="1"/>
</dbReference>
<dbReference type="InterPro" id="IPR011990">
    <property type="entry name" value="TPR-like_helical_dom_sf"/>
</dbReference>